<sequence length="389" mass="45024">MDVIGDPNIAAAIQEYFESGHTYEVILEMLRNIHEVSVSMRTLKNHLKEAGLYRRRNYSPLHEVRHAVMTELRGPGQLFGYRTMWQVLKQKHKLRVKRSEVMKLLRQLNPQGTALRTRRRFTRRTYHSMGPNYIWHADGYDKLKPFGLALSGCIDGFSRRMMWLVCGPTNNNPSVIAHNYINCVKSLGVIPMRLRTDLGTENGTMAAIQCTLRHAHTDYYAGFSSHSYGTSTGNQRIESWWSFFRRGRSQFWMDLFGDLRDSGNFNGSHEHQCLLRFCFICVLQKDLDECKDLWNKHRIRPSRLASCPGGIPNELYLLPHRYGSRDCGFAVEERQLDVFPEARQAAELCGDPNIEEYLQQAVQQNGLQQPNDWESASELYLTLKNIANF</sequence>
<dbReference type="AlphaFoldDB" id="A0A2I4D7L1"/>
<dbReference type="STRING" id="52670.A0A2I4D7L1"/>
<dbReference type="PANTHER" id="PTHR46791">
    <property type="entry name" value="EXPRESSED PROTEIN"/>
    <property type="match status" value="1"/>
</dbReference>
<protein>
    <submittedName>
        <fullName evidence="3">Uncharacterized protein LOC106535708</fullName>
    </submittedName>
</protein>
<dbReference type="KEGG" id="alim:106535708"/>
<dbReference type="Pfam" id="PF24764">
    <property type="entry name" value="rva_4"/>
    <property type="match status" value="1"/>
</dbReference>
<evidence type="ECO:0000259" key="1">
    <source>
        <dbReference type="Pfam" id="PF24764"/>
    </source>
</evidence>
<reference evidence="3" key="1">
    <citation type="submission" date="2025-08" db="UniProtKB">
        <authorList>
            <consortium name="RefSeq"/>
        </authorList>
    </citation>
    <scope>IDENTIFICATION</scope>
</reference>
<dbReference type="Proteomes" id="UP000192220">
    <property type="component" value="Unplaced"/>
</dbReference>
<dbReference type="InterPro" id="IPR058913">
    <property type="entry name" value="Integrase_dom_put"/>
</dbReference>
<keyword evidence="2" id="KW-1185">Reference proteome</keyword>
<dbReference type="RefSeq" id="XP_013888231.1">
    <property type="nucleotide sequence ID" value="XM_014032777.1"/>
</dbReference>
<dbReference type="InParanoid" id="A0A2I4D7L1"/>
<dbReference type="OrthoDB" id="8423312at2759"/>
<proteinExistence type="predicted"/>
<gene>
    <name evidence="3" type="primary">LOC106535708</name>
</gene>
<organism evidence="2 3">
    <name type="scientific">Austrofundulus limnaeus</name>
    <name type="common">Annual killifish</name>
    <dbReference type="NCBI Taxonomy" id="52670"/>
    <lineage>
        <taxon>Eukaryota</taxon>
        <taxon>Metazoa</taxon>
        <taxon>Chordata</taxon>
        <taxon>Craniata</taxon>
        <taxon>Vertebrata</taxon>
        <taxon>Euteleostomi</taxon>
        <taxon>Actinopterygii</taxon>
        <taxon>Neopterygii</taxon>
        <taxon>Teleostei</taxon>
        <taxon>Neoteleostei</taxon>
        <taxon>Acanthomorphata</taxon>
        <taxon>Ovalentaria</taxon>
        <taxon>Atherinomorphae</taxon>
        <taxon>Cyprinodontiformes</taxon>
        <taxon>Rivulidae</taxon>
        <taxon>Austrofundulus</taxon>
    </lineage>
</organism>
<name>A0A2I4D7L1_AUSLI</name>
<dbReference type="GeneID" id="106535708"/>
<feature type="domain" description="Integrase core" evidence="1">
    <location>
        <begin position="126"/>
        <end position="303"/>
    </location>
</feature>
<accession>A0A2I4D7L1</accession>
<evidence type="ECO:0000313" key="3">
    <source>
        <dbReference type="RefSeq" id="XP_013888231.1"/>
    </source>
</evidence>
<dbReference type="PANTHER" id="PTHR46791:SF12">
    <property type="match status" value="1"/>
</dbReference>
<evidence type="ECO:0000313" key="2">
    <source>
        <dbReference type="Proteomes" id="UP000192220"/>
    </source>
</evidence>